<keyword evidence="2" id="KW-1185">Reference proteome</keyword>
<gene>
    <name evidence="1" type="ORF">KIM372_14240</name>
</gene>
<dbReference type="EMBL" id="AP026798">
    <property type="protein sequence ID" value="BDR53517.1"/>
    <property type="molecule type" value="Genomic_DNA"/>
</dbReference>
<dbReference type="Proteomes" id="UP001321766">
    <property type="component" value="Chromosome"/>
</dbReference>
<protein>
    <submittedName>
        <fullName evidence="1">Uncharacterized protein</fullName>
    </submittedName>
</protein>
<evidence type="ECO:0000313" key="2">
    <source>
        <dbReference type="Proteomes" id="UP001321766"/>
    </source>
</evidence>
<proteinExistence type="predicted"/>
<sequence length="51" mass="5680">MGSAWAGWVAAKLAYPPPRMVMDIANTVALIARTVRIKTLRKACERLWHSA</sequence>
<name>A0ABM8B9G5_9BIFI</name>
<accession>A0ABM8B9G5</accession>
<evidence type="ECO:0000313" key="1">
    <source>
        <dbReference type="EMBL" id="BDR53517.1"/>
    </source>
</evidence>
<organism evidence="1 2">
    <name type="scientific">Bombiscardovia nodaiensis</name>
    <dbReference type="NCBI Taxonomy" id="2932181"/>
    <lineage>
        <taxon>Bacteria</taxon>
        <taxon>Bacillati</taxon>
        <taxon>Actinomycetota</taxon>
        <taxon>Actinomycetes</taxon>
        <taxon>Bifidobacteriales</taxon>
        <taxon>Bifidobacteriaceae</taxon>
        <taxon>Bombiscardovia</taxon>
    </lineage>
</organism>
<reference evidence="1 2" key="1">
    <citation type="journal article" date="2023" name="Microbiol. Spectr.">
        <title>Symbiosis of Carpenter Bees with Uncharacterized Lactic Acid Bacteria Showing NAD Auxotrophy.</title>
        <authorList>
            <person name="Kawasaki S."/>
            <person name="Ozawa K."/>
            <person name="Mori T."/>
            <person name="Yamamoto A."/>
            <person name="Ito M."/>
            <person name="Ohkuma M."/>
            <person name="Sakamoto M."/>
            <person name="Matsutani M."/>
        </authorList>
    </citation>
    <scope>NUCLEOTIDE SEQUENCE [LARGE SCALE GENOMIC DNA]</scope>
    <source>
        <strain evidence="1 2">Kim37-2</strain>
    </source>
</reference>